<dbReference type="EMBL" id="JBFXLQ010000015">
    <property type="protein sequence ID" value="KAL2868070.1"/>
    <property type="molecule type" value="Genomic_DNA"/>
</dbReference>
<reference evidence="2 3" key="1">
    <citation type="submission" date="2024-07" db="EMBL/GenBank/DDBJ databases">
        <title>Section-level genome sequencing and comparative genomics of Aspergillus sections Usti and Cavernicolus.</title>
        <authorList>
            <consortium name="Lawrence Berkeley National Laboratory"/>
            <person name="Nybo J.L."/>
            <person name="Vesth T.C."/>
            <person name="Theobald S."/>
            <person name="Frisvad J.C."/>
            <person name="Larsen T.O."/>
            <person name="Kjaerboelling I."/>
            <person name="Rothschild-Mancinelli K."/>
            <person name="Lyhne E.K."/>
            <person name="Kogle M.E."/>
            <person name="Barry K."/>
            <person name="Clum A."/>
            <person name="Na H."/>
            <person name="Ledsgaard L."/>
            <person name="Lin J."/>
            <person name="Lipzen A."/>
            <person name="Kuo A."/>
            <person name="Riley R."/>
            <person name="Mondo S."/>
            <person name="Labutti K."/>
            <person name="Haridas S."/>
            <person name="Pangalinan J."/>
            <person name="Salamov A.A."/>
            <person name="Simmons B.A."/>
            <person name="Magnuson J.K."/>
            <person name="Chen J."/>
            <person name="Drula E."/>
            <person name="Henrissat B."/>
            <person name="Wiebenga A."/>
            <person name="Lubbers R.J."/>
            <person name="Gomes A.C."/>
            <person name="Macurrencykelacurrency M.R."/>
            <person name="Stajich J."/>
            <person name="Grigoriev I.V."/>
            <person name="Mortensen U.H."/>
            <person name="De Vries R.P."/>
            <person name="Baker S.E."/>
            <person name="Andersen M.R."/>
        </authorList>
    </citation>
    <scope>NUCLEOTIDE SEQUENCE [LARGE SCALE GENOMIC DNA]</scope>
    <source>
        <strain evidence="2 3">CBS 449.75</strain>
    </source>
</reference>
<dbReference type="InterPro" id="IPR029069">
    <property type="entry name" value="HotDog_dom_sf"/>
</dbReference>
<comment type="caution">
    <text evidence="2">The sequence shown here is derived from an EMBL/GenBank/DDBJ whole genome shotgun (WGS) entry which is preliminary data.</text>
</comment>
<dbReference type="Gene3D" id="3.10.129.10">
    <property type="entry name" value="Hotdog Thioesterase"/>
    <property type="match status" value="1"/>
</dbReference>
<dbReference type="InterPro" id="IPR006683">
    <property type="entry name" value="Thioestr_dom"/>
</dbReference>
<dbReference type="Pfam" id="PF03061">
    <property type="entry name" value="4HBT"/>
    <property type="match status" value="1"/>
</dbReference>
<dbReference type="CDD" id="cd03443">
    <property type="entry name" value="PaaI_thioesterase"/>
    <property type="match status" value="1"/>
</dbReference>
<protein>
    <submittedName>
        <fullName evidence="2">HotDog domain-containing protein</fullName>
    </submittedName>
</protein>
<accession>A0ABR4LU47</accession>
<evidence type="ECO:0000259" key="1">
    <source>
        <dbReference type="Pfam" id="PF03061"/>
    </source>
</evidence>
<evidence type="ECO:0000313" key="2">
    <source>
        <dbReference type="EMBL" id="KAL2868070.1"/>
    </source>
</evidence>
<sequence length="190" mass="20490">MTTPDSDSDSTYFHTHPVTASILSDPSYTRVPTVTKHHHDPFFRRAGRTNSAVLHWAFLYRATPHPPEGHLLLHVGHGVCGQSGIAHGGFLATVMDEVCGNLIDSVKLDEGLGMVTAALNVGYKRAVMVEGFDLETGEGIGSGEGNVIIATARLDRVEGRKVFIEAVIRDEKGEVCTTAQAIFVKKKPAL</sequence>
<proteinExistence type="predicted"/>
<gene>
    <name evidence="2" type="ORF">BJX67DRAFT_380275</name>
</gene>
<keyword evidence="3" id="KW-1185">Reference proteome</keyword>
<evidence type="ECO:0000313" key="3">
    <source>
        <dbReference type="Proteomes" id="UP001610432"/>
    </source>
</evidence>
<dbReference type="GeneID" id="98147833"/>
<name>A0ABR4LU47_9EURO</name>
<dbReference type="PANTHER" id="PTHR47260">
    <property type="entry name" value="UPF0644 PROTEIN PB2B4.06"/>
    <property type="match status" value="1"/>
</dbReference>
<dbReference type="PANTHER" id="PTHR47260:SF3">
    <property type="entry name" value="THIOESTERASE FAMILY PROTEIN (AFU_ORTHOLOGUE AFUA_7G03960)"/>
    <property type="match status" value="1"/>
</dbReference>
<dbReference type="SUPFAM" id="SSF54637">
    <property type="entry name" value="Thioesterase/thiol ester dehydrase-isomerase"/>
    <property type="match status" value="1"/>
</dbReference>
<dbReference type="Proteomes" id="UP001610432">
    <property type="component" value="Unassembled WGS sequence"/>
</dbReference>
<organism evidence="2 3">
    <name type="scientific">Aspergillus lucknowensis</name>
    <dbReference type="NCBI Taxonomy" id="176173"/>
    <lineage>
        <taxon>Eukaryota</taxon>
        <taxon>Fungi</taxon>
        <taxon>Dikarya</taxon>
        <taxon>Ascomycota</taxon>
        <taxon>Pezizomycotina</taxon>
        <taxon>Eurotiomycetes</taxon>
        <taxon>Eurotiomycetidae</taxon>
        <taxon>Eurotiales</taxon>
        <taxon>Aspergillaceae</taxon>
        <taxon>Aspergillus</taxon>
        <taxon>Aspergillus subgen. Nidulantes</taxon>
    </lineage>
</organism>
<feature type="domain" description="Thioesterase" evidence="1">
    <location>
        <begin position="84"/>
        <end position="129"/>
    </location>
</feature>
<dbReference type="InterPro" id="IPR052061">
    <property type="entry name" value="PTE-AB_protein"/>
</dbReference>
<dbReference type="RefSeq" id="XP_070887049.1">
    <property type="nucleotide sequence ID" value="XM_071032761.1"/>
</dbReference>